<reference evidence="3" key="2">
    <citation type="submission" date="2025-08" db="UniProtKB">
        <authorList>
            <consortium name="RefSeq"/>
        </authorList>
    </citation>
    <scope>IDENTIFICATION</scope>
    <source>
        <tissue evidence="3">Leaf</tissue>
    </source>
</reference>
<reference evidence="2" key="1">
    <citation type="journal article" date="2014" name="Nat. Commun.">
        <title>The emerging biofuel crop Camelina sativa retains a highly undifferentiated hexaploid genome structure.</title>
        <authorList>
            <person name="Kagale S."/>
            <person name="Koh C."/>
            <person name="Nixon J."/>
            <person name="Bollina V."/>
            <person name="Clarke W.E."/>
            <person name="Tuteja R."/>
            <person name="Spillane C."/>
            <person name="Robinson S.J."/>
            <person name="Links M.G."/>
            <person name="Clarke C."/>
            <person name="Higgins E.E."/>
            <person name="Huebert T."/>
            <person name="Sharpe A.G."/>
            <person name="Parkin I.A."/>
        </authorList>
    </citation>
    <scope>NUCLEOTIDE SEQUENCE [LARGE SCALE GENOMIC DNA]</scope>
    <source>
        <strain evidence="2">cv. DH55</strain>
    </source>
</reference>
<dbReference type="PANTHER" id="PTHR46890">
    <property type="entry name" value="NON-LTR RETROLELEMENT REVERSE TRANSCRIPTASE-LIKE PROTEIN-RELATED"/>
    <property type="match status" value="1"/>
</dbReference>
<evidence type="ECO:0000313" key="2">
    <source>
        <dbReference type="Proteomes" id="UP000694864"/>
    </source>
</evidence>
<evidence type="ECO:0000259" key="1">
    <source>
        <dbReference type="Pfam" id="PF00078"/>
    </source>
</evidence>
<evidence type="ECO:0000313" key="3">
    <source>
        <dbReference type="RefSeq" id="XP_010437848.1"/>
    </source>
</evidence>
<feature type="domain" description="Reverse transcriptase" evidence="1">
    <location>
        <begin position="14"/>
        <end position="124"/>
    </location>
</feature>
<dbReference type="InterPro" id="IPR052343">
    <property type="entry name" value="Retrotransposon-Effector_Assoc"/>
</dbReference>
<dbReference type="InterPro" id="IPR000477">
    <property type="entry name" value="RT_dom"/>
</dbReference>
<dbReference type="RefSeq" id="XP_010437848.1">
    <property type="nucleotide sequence ID" value="XM_010439546.1"/>
</dbReference>
<dbReference type="Proteomes" id="UP000694864">
    <property type="component" value="Chromosome 11"/>
</dbReference>
<dbReference type="GeneID" id="104721538"/>
<proteinExistence type="predicted"/>
<organism evidence="2 3">
    <name type="scientific">Camelina sativa</name>
    <name type="common">False flax</name>
    <name type="synonym">Myagrum sativum</name>
    <dbReference type="NCBI Taxonomy" id="90675"/>
    <lineage>
        <taxon>Eukaryota</taxon>
        <taxon>Viridiplantae</taxon>
        <taxon>Streptophyta</taxon>
        <taxon>Embryophyta</taxon>
        <taxon>Tracheophyta</taxon>
        <taxon>Spermatophyta</taxon>
        <taxon>Magnoliopsida</taxon>
        <taxon>eudicotyledons</taxon>
        <taxon>Gunneridae</taxon>
        <taxon>Pentapetalae</taxon>
        <taxon>rosids</taxon>
        <taxon>malvids</taxon>
        <taxon>Brassicales</taxon>
        <taxon>Brassicaceae</taxon>
        <taxon>Camelineae</taxon>
        <taxon>Camelina</taxon>
    </lineage>
</organism>
<dbReference type="Pfam" id="PF00078">
    <property type="entry name" value="RVT_1"/>
    <property type="match status" value="1"/>
</dbReference>
<name>A0ABM0U9C6_CAMSA</name>
<gene>
    <name evidence="3" type="primary">LOC104721538</name>
</gene>
<keyword evidence="2" id="KW-1185">Reference proteome</keyword>
<sequence length="257" mass="29188">MPGRLLLENVLLATEIVHGYNKKNTPASAMLKVHLRKAFDSMGWDFVISTLRAVNMPEKFIGWIQECISTASFSISVNGHTGGFFNSTQGLRQGDALSPYLFVLTMEVFSSLLKSRYQSGYISYHPKTSDLEISHLIFCGQIDKKGLVKVAWSQVCCLPKKEGGLGLRCFAVWNRTLCLRMIWLLFLYSGSLWVAWHKHHNLSSSTSFWNLIEKPNDSWNWKCMLRLRDLAERFISATSVMAEQLASGLIIRLLLAY</sequence>
<accession>A0ABM0U9C6</accession>
<protein>
    <submittedName>
        <fullName evidence="3">Uncharacterized protein LOC104721538</fullName>
    </submittedName>
</protein>
<dbReference type="PANTHER" id="PTHR46890:SF41">
    <property type="entry name" value="RNA BINDING _ RNA-DIRECTED DNA POLYMERASE"/>
    <property type="match status" value="1"/>
</dbReference>